<evidence type="ECO:0000313" key="1">
    <source>
        <dbReference type="Proteomes" id="UP000887579"/>
    </source>
</evidence>
<reference evidence="2" key="1">
    <citation type="submission" date="2022-11" db="UniProtKB">
        <authorList>
            <consortium name="WormBaseParasite"/>
        </authorList>
    </citation>
    <scope>IDENTIFICATION</scope>
</reference>
<protein>
    <submittedName>
        <fullName evidence="2">J domain-containing protein</fullName>
    </submittedName>
</protein>
<dbReference type="WBParaSite" id="ES5_v2.g25976.t1">
    <property type="protein sequence ID" value="ES5_v2.g25976.t1"/>
    <property type="gene ID" value="ES5_v2.g25976"/>
</dbReference>
<name>A0AC34G8K6_9BILA</name>
<accession>A0AC34G8K6</accession>
<proteinExistence type="predicted"/>
<sequence length="241" mass="28641">SLGSKMLPNSCQYTLLNVFEPFEDWRSFVSQYRKLAMAYHPDKARGDPELFKDISDLKTQLEKEQDPVMVAKMVFDGTYGKSNTSTLVRYQLQPHASSAGASFQTQYRTKLSCHNCKKQHLIEECPWLFCMFCWSQLRGQHHRCVRVWVQERWVTVGNYRREMLRRWDMNHSYEQLKEFWSSEYSRFHNSKRNVCVYCRREPNDDDTYVCVKCRIKVGCRGCCNMKWQCGEACPLCDSPNW</sequence>
<evidence type="ECO:0000313" key="2">
    <source>
        <dbReference type="WBParaSite" id="ES5_v2.g25976.t1"/>
    </source>
</evidence>
<dbReference type="Proteomes" id="UP000887579">
    <property type="component" value="Unplaced"/>
</dbReference>
<organism evidence="1 2">
    <name type="scientific">Panagrolaimus sp. ES5</name>
    <dbReference type="NCBI Taxonomy" id="591445"/>
    <lineage>
        <taxon>Eukaryota</taxon>
        <taxon>Metazoa</taxon>
        <taxon>Ecdysozoa</taxon>
        <taxon>Nematoda</taxon>
        <taxon>Chromadorea</taxon>
        <taxon>Rhabditida</taxon>
        <taxon>Tylenchina</taxon>
        <taxon>Panagrolaimomorpha</taxon>
        <taxon>Panagrolaimoidea</taxon>
        <taxon>Panagrolaimidae</taxon>
        <taxon>Panagrolaimus</taxon>
    </lineage>
</organism>